<dbReference type="AlphaFoldDB" id="A0A1T2YYE5"/>
<reference evidence="1 2" key="1">
    <citation type="submission" date="2016-12" db="EMBL/GenBank/DDBJ databases">
        <title>Draft genome sequences of seven strains of Pseudomonas fluorescens that produce 4-formylaminooxyvinylglycine.</title>
        <authorList>
            <person name="Okrent R.A."/>
            <person name="Manning V.A."/>
            <person name="Trippe K.M."/>
        </authorList>
    </citation>
    <scope>NUCLEOTIDE SEQUENCE [LARGE SCALE GENOMIC DNA]</scope>
    <source>
        <strain evidence="1 2">P5A</strain>
    </source>
</reference>
<organism evidence="1 2">
    <name type="scientific">Pseudomonas fluorescens</name>
    <dbReference type="NCBI Taxonomy" id="294"/>
    <lineage>
        <taxon>Bacteria</taxon>
        <taxon>Pseudomonadati</taxon>
        <taxon>Pseudomonadota</taxon>
        <taxon>Gammaproteobacteria</taxon>
        <taxon>Pseudomonadales</taxon>
        <taxon>Pseudomonadaceae</taxon>
        <taxon>Pseudomonas</taxon>
    </lineage>
</organism>
<dbReference type="EMBL" id="MSDF01000014">
    <property type="protein sequence ID" value="OPA96623.1"/>
    <property type="molecule type" value="Genomic_DNA"/>
</dbReference>
<sequence length="71" mass="8489">MPFVPISHYSLLDALKHWRPDTQQVNVVKRQPGEIRKTDKTLKDTTQLSGWALRRLKRGWHARIWRENILT</sequence>
<name>A0A1T2YYE5_PSEFL</name>
<evidence type="ECO:0000313" key="1">
    <source>
        <dbReference type="EMBL" id="OPA96623.1"/>
    </source>
</evidence>
<proteinExistence type="predicted"/>
<gene>
    <name evidence="1" type="ORF">BFW87_09865</name>
</gene>
<dbReference type="Proteomes" id="UP000190965">
    <property type="component" value="Unassembled WGS sequence"/>
</dbReference>
<comment type="caution">
    <text evidence="1">The sequence shown here is derived from an EMBL/GenBank/DDBJ whole genome shotgun (WGS) entry which is preliminary data.</text>
</comment>
<evidence type="ECO:0000313" key="2">
    <source>
        <dbReference type="Proteomes" id="UP000190965"/>
    </source>
</evidence>
<accession>A0A1T2YYE5</accession>
<protein>
    <submittedName>
        <fullName evidence="1">Uncharacterized protein</fullName>
    </submittedName>
</protein>